<feature type="compositionally biased region" description="Polar residues" evidence="1">
    <location>
        <begin position="91"/>
        <end position="100"/>
    </location>
</feature>
<name>A0A9E7GEH6_9LILI</name>
<gene>
    <name evidence="2" type="ORF">MUK42_06664</name>
</gene>
<evidence type="ECO:0000256" key="1">
    <source>
        <dbReference type="SAM" id="MobiDB-lite"/>
    </source>
</evidence>
<dbReference type="Proteomes" id="UP001055439">
    <property type="component" value="Chromosome 6"/>
</dbReference>
<keyword evidence="3" id="KW-1185">Reference proteome</keyword>
<proteinExistence type="predicted"/>
<dbReference type="OrthoDB" id="654677at2759"/>
<dbReference type="AlphaFoldDB" id="A0A9E7GEH6"/>
<dbReference type="EMBL" id="CP097508">
    <property type="protein sequence ID" value="URE13005.1"/>
    <property type="molecule type" value="Genomic_DNA"/>
</dbReference>
<sequence>MEEENGDFVDAEKESNHVAPEQRICAENSKAVGAEDSSVACVGFGIIEQTCKDNTDKAFGDCSIPQEKKTNSEINAELEISDASSDEDGSINETFTPNEG</sequence>
<organism evidence="2 3">
    <name type="scientific">Musa troglodytarum</name>
    <name type="common">fe'i banana</name>
    <dbReference type="NCBI Taxonomy" id="320322"/>
    <lineage>
        <taxon>Eukaryota</taxon>
        <taxon>Viridiplantae</taxon>
        <taxon>Streptophyta</taxon>
        <taxon>Embryophyta</taxon>
        <taxon>Tracheophyta</taxon>
        <taxon>Spermatophyta</taxon>
        <taxon>Magnoliopsida</taxon>
        <taxon>Liliopsida</taxon>
        <taxon>Zingiberales</taxon>
        <taxon>Musaceae</taxon>
        <taxon>Musa</taxon>
    </lineage>
</organism>
<evidence type="ECO:0000313" key="3">
    <source>
        <dbReference type="Proteomes" id="UP001055439"/>
    </source>
</evidence>
<accession>A0A9E7GEH6</accession>
<reference evidence="2" key="1">
    <citation type="submission" date="2022-05" db="EMBL/GenBank/DDBJ databases">
        <title>The Musa troglodytarum L. genome provides insights into the mechanism of non-climacteric behaviour and enrichment of carotenoids.</title>
        <authorList>
            <person name="Wang J."/>
        </authorList>
    </citation>
    <scope>NUCLEOTIDE SEQUENCE</scope>
    <source>
        <tissue evidence="2">Leaf</tissue>
    </source>
</reference>
<evidence type="ECO:0000313" key="2">
    <source>
        <dbReference type="EMBL" id="URE13005.1"/>
    </source>
</evidence>
<protein>
    <submittedName>
        <fullName evidence="2">AWS</fullName>
    </submittedName>
</protein>
<feature type="region of interest" description="Disordered" evidence="1">
    <location>
        <begin position="78"/>
        <end position="100"/>
    </location>
</feature>
<feature type="region of interest" description="Disordered" evidence="1">
    <location>
        <begin position="1"/>
        <end position="22"/>
    </location>
</feature>